<feature type="transmembrane region" description="Helical" evidence="18">
    <location>
        <begin position="331"/>
        <end position="352"/>
    </location>
</feature>
<keyword evidence="7 18" id="KW-0812">Transmembrane</keyword>
<dbReference type="SUPFAM" id="SSF47226">
    <property type="entry name" value="Histidine-containing phosphotransfer domain, HPT domain"/>
    <property type="match status" value="1"/>
</dbReference>
<evidence type="ECO:0000256" key="7">
    <source>
        <dbReference type="ARBA" id="ARBA00022692"/>
    </source>
</evidence>
<dbReference type="CDD" id="cd00156">
    <property type="entry name" value="REC"/>
    <property type="match status" value="1"/>
</dbReference>
<dbReference type="SUPFAM" id="SSF103190">
    <property type="entry name" value="Sensory domain-like"/>
    <property type="match status" value="2"/>
</dbReference>
<evidence type="ECO:0000256" key="1">
    <source>
        <dbReference type="ARBA" id="ARBA00000085"/>
    </source>
</evidence>
<dbReference type="InterPro" id="IPR036097">
    <property type="entry name" value="HisK_dim/P_sf"/>
</dbReference>
<dbReference type="AlphaFoldDB" id="A0A850RN68"/>
<dbReference type="InterPro" id="IPR036890">
    <property type="entry name" value="HATPase_C_sf"/>
</dbReference>
<keyword evidence="11 18" id="KW-1133">Transmembrane helix</keyword>
<dbReference type="InterPro" id="IPR029151">
    <property type="entry name" value="Sensor-like_sf"/>
</dbReference>
<evidence type="ECO:0000313" key="23">
    <source>
        <dbReference type="Proteomes" id="UP000592294"/>
    </source>
</evidence>
<dbReference type="CDD" id="cd00088">
    <property type="entry name" value="HPT"/>
    <property type="match status" value="1"/>
</dbReference>
<dbReference type="Gene3D" id="3.40.50.2300">
    <property type="match status" value="2"/>
</dbReference>
<comment type="catalytic activity">
    <reaction evidence="1">
        <text>ATP + protein L-histidine = ADP + protein N-phospho-L-histidine.</text>
        <dbReference type="EC" id="2.7.13.3"/>
    </reaction>
</comment>
<feature type="domain" description="Histidine kinase" evidence="19">
    <location>
        <begin position="387"/>
        <end position="609"/>
    </location>
</feature>
<feature type="modified residue" description="4-aspartylphosphate" evidence="17">
    <location>
        <position position="829"/>
    </location>
</feature>
<protein>
    <recommendedName>
        <fullName evidence="15">Sensory/regulatory protein RpfC</fullName>
        <ecNumber evidence="3">2.7.13.3</ecNumber>
    </recommendedName>
</protein>
<evidence type="ECO:0000256" key="11">
    <source>
        <dbReference type="ARBA" id="ARBA00022989"/>
    </source>
</evidence>
<feature type="domain" description="Response regulatory" evidence="20">
    <location>
        <begin position="625"/>
        <end position="752"/>
    </location>
</feature>
<dbReference type="SUPFAM" id="SSF47384">
    <property type="entry name" value="Homodimeric domain of signal transducing histidine kinase"/>
    <property type="match status" value="1"/>
</dbReference>
<keyword evidence="4" id="KW-1003">Cell membrane</keyword>
<accession>A0A850RN68</accession>
<keyword evidence="9" id="KW-0418">Kinase</keyword>
<comment type="subunit">
    <text evidence="14">At low DSF concentrations, interacts with RpfF.</text>
</comment>
<dbReference type="InterPro" id="IPR003594">
    <property type="entry name" value="HATPase_dom"/>
</dbReference>
<dbReference type="RefSeq" id="WP_176977114.1">
    <property type="nucleotide sequence ID" value="NZ_JABZEO010000009.1"/>
</dbReference>
<dbReference type="SMART" id="SM00387">
    <property type="entry name" value="HATPase_c"/>
    <property type="match status" value="1"/>
</dbReference>
<dbReference type="Proteomes" id="UP000592294">
    <property type="component" value="Unassembled WGS sequence"/>
</dbReference>
<dbReference type="Gene3D" id="1.10.287.130">
    <property type="match status" value="1"/>
</dbReference>
<dbReference type="InterPro" id="IPR005467">
    <property type="entry name" value="His_kinase_dom"/>
</dbReference>
<comment type="caution">
    <text evidence="22">The sequence shown here is derived from an EMBL/GenBank/DDBJ whole genome shotgun (WGS) entry which is preliminary data.</text>
</comment>
<dbReference type="FunFam" id="1.10.287.130:FF:000002">
    <property type="entry name" value="Two-component osmosensing histidine kinase"/>
    <property type="match status" value="1"/>
</dbReference>
<dbReference type="PROSITE" id="PS50110">
    <property type="entry name" value="RESPONSE_REGULATORY"/>
    <property type="match status" value="2"/>
</dbReference>
<evidence type="ECO:0000259" key="21">
    <source>
        <dbReference type="PROSITE" id="PS50894"/>
    </source>
</evidence>
<reference evidence="22 23" key="1">
    <citation type="submission" date="2020-06" db="EMBL/GenBank/DDBJ databases">
        <title>Whole-genome sequence of Allochromatium humboldtianum DSM 21881, type strain.</title>
        <authorList>
            <person name="Kyndt J.A."/>
            <person name="Meyer T.E."/>
        </authorList>
    </citation>
    <scope>NUCLEOTIDE SEQUENCE [LARGE SCALE GENOMIC DNA]</scope>
    <source>
        <strain evidence="22 23">DSM 21881</strain>
    </source>
</reference>
<keyword evidence="5 17" id="KW-0597">Phosphoprotein</keyword>
<dbReference type="InterPro" id="IPR011006">
    <property type="entry name" value="CheY-like_superfamily"/>
</dbReference>
<feature type="modified residue" description="4-aspartylphosphate" evidence="17">
    <location>
        <position position="679"/>
    </location>
</feature>
<dbReference type="GO" id="GO:0000155">
    <property type="term" value="F:phosphorelay sensor kinase activity"/>
    <property type="evidence" value="ECO:0007669"/>
    <property type="project" value="InterPro"/>
</dbReference>
<evidence type="ECO:0000259" key="19">
    <source>
        <dbReference type="PROSITE" id="PS50109"/>
    </source>
</evidence>
<dbReference type="PRINTS" id="PR00344">
    <property type="entry name" value="BCTRLSENSOR"/>
</dbReference>
<organism evidence="22 23">
    <name type="scientific">Allochromatium humboldtianum</name>
    <dbReference type="NCBI Taxonomy" id="504901"/>
    <lineage>
        <taxon>Bacteria</taxon>
        <taxon>Pseudomonadati</taxon>
        <taxon>Pseudomonadota</taxon>
        <taxon>Gammaproteobacteria</taxon>
        <taxon>Chromatiales</taxon>
        <taxon>Chromatiaceae</taxon>
        <taxon>Allochromatium</taxon>
    </lineage>
</organism>
<evidence type="ECO:0000256" key="12">
    <source>
        <dbReference type="ARBA" id="ARBA00023012"/>
    </source>
</evidence>
<proteinExistence type="predicted"/>
<keyword evidence="13 18" id="KW-0472">Membrane</keyword>
<sequence>MKPLALPASQLIWLATAGLAVVVGIGLATHAATRQTLDQLAFESEQVVTLNTENLERMLIEVSRDLGYLARGRPLSEAIADTIPGKLDSVQHDWRLFASAKPQYDQIRWIDENGQERVRVNQSPNGPVAVAEAELQNKADRYYFVEAMRLSPGDIYVSPLDLNIEHGIIEQPRKPMLRLAKRLFDRDGHSRGIVIVNYLALNLLEALANQHRSNIWLLNPDGYWLRGPDAADEWGFMFERPDLSLARRYPMVWARILQERSGQFETANGIWSFDTVVPAVVMAGDQGARPLQSGTDAWPGDTSLTGQGDAFWKVVKNVPRTEYRAELQAVWLRYGSLLLGLLAIVFGAAYSLRRSQQREIEAHQTLAHRETAEAQAANEAKSAFLANMSHEVRTPMNAVLGFLDMLLDTPLDQEQRTLVQKVKHSARALLGILNDILDFSKIDAGKVELESTPFRLEQVLRECVELFDITATEKGLEVIIDAPAALIGRYRGDPLRLSQILNNLLGNAIKFTEHGSVVIAVQACGDDEDRQRRLRFEVRDTGIGLSSELTARLFQPFIQADVSTTRRFGGTGLGLTICKRLVELMGGAIGVDSEAGAGATFWFELPLEIEAGGEAAPPSRLRRERVLVVDDHDGARAVLERRLVKWGFDVDCLADAESALQSILQAATTGRPFSLLLVDWRMPHKDGLWLLAQLHAAQTTGRLKRTPSVVMVTAHERHALLRAAADGPVLPDAVLSKPVTSSQLLDTIADLQRHGFVHLPETESGVVDLQTRAARIRGAELLLVEDNPTNQEIAQAMLRKMGLRVSLANNGREALDWLAEHEADLVLMDLQMPVMGGLEATAAIRATDRGRELPIIAMTAAAFADDRQRVLDAGMNDYVSKPVDPQQLLVTLLRWLPERADTGAPAPTVTAMPSATTEPLVAAPPEPEIRLAGFDLTATRRRLDGDEPLLIRILRGFMRDFADWPAEFAAARAENDTSRLQHQAHTLKGAAANVGAVEVATTAVALEQALIEGAEAHRIDALQTRCLTALTAAIEALRDYLVDDLPTPVLYQTDTALTAALADLAELKSLLTRHRLVPESLLQRLRQHLGVHPAATMLERLIERIQSFDFKAALDELDALQRTIES</sequence>
<feature type="modified residue" description="Phosphohistidine" evidence="16">
    <location>
        <position position="985"/>
    </location>
</feature>
<dbReference type="PANTHER" id="PTHR45339:SF1">
    <property type="entry name" value="HYBRID SIGNAL TRANSDUCTION HISTIDINE KINASE J"/>
    <property type="match status" value="1"/>
</dbReference>
<dbReference type="Pfam" id="PF00072">
    <property type="entry name" value="Response_reg"/>
    <property type="match status" value="2"/>
</dbReference>
<comment type="subcellular location">
    <subcellularLocation>
        <location evidence="2">Cell membrane</location>
        <topology evidence="2">Multi-pass membrane protein</topology>
    </subcellularLocation>
</comment>
<dbReference type="Gene3D" id="3.30.565.10">
    <property type="entry name" value="Histidine kinase-like ATPase, C-terminal domain"/>
    <property type="match status" value="1"/>
</dbReference>
<evidence type="ECO:0000256" key="14">
    <source>
        <dbReference type="ARBA" id="ARBA00064003"/>
    </source>
</evidence>
<dbReference type="GO" id="GO:0005524">
    <property type="term" value="F:ATP binding"/>
    <property type="evidence" value="ECO:0007669"/>
    <property type="project" value="UniProtKB-KW"/>
</dbReference>
<evidence type="ECO:0000256" key="4">
    <source>
        <dbReference type="ARBA" id="ARBA00022475"/>
    </source>
</evidence>
<evidence type="ECO:0000256" key="16">
    <source>
        <dbReference type="PROSITE-ProRule" id="PRU00110"/>
    </source>
</evidence>
<dbReference type="InterPro" id="IPR008207">
    <property type="entry name" value="Sig_transdc_His_kin_Hpt_dom"/>
</dbReference>
<feature type="domain" description="Response regulatory" evidence="20">
    <location>
        <begin position="780"/>
        <end position="896"/>
    </location>
</feature>
<evidence type="ECO:0000256" key="10">
    <source>
        <dbReference type="ARBA" id="ARBA00022840"/>
    </source>
</evidence>
<keyword evidence="12" id="KW-0902">Two-component regulatory system</keyword>
<evidence type="ECO:0000256" key="8">
    <source>
        <dbReference type="ARBA" id="ARBA00022741"/>
    </source>
</evidence>
<evidence type="ECO:0000256" key="5">
    <source>
        <dbReference type="ARBA" id="ARBA00022553"/>
    </source>
</evidence>
<dbReference type="SUPFAM" id="SSF55874">
    <property type="entry name" value="ATPase domain of HSP90 chaperone/DNA topoisomerase II/histidine kinase"/>
    <property type="match status" value="1"/>
</dbReference>
<dbReference type="PROSITE" id="PS50109">
    <property type="entry name" value="HIS_KIN"/>
    <property type="match status" value="1"/>
</dbReference>
<dbReference type="SMART" id="SM00388">
    <property type="entry name" value="HisKA"/>
    <property type="match status" value="1"/>
</dbReference>
<dbReference type="Pfam" id="PF00512">
    <property type="entry name" value="HisKA"/>
    <property type="match status" value="1"/>
</dbReference>
<evidence type="ECO:0000256" key="3">
    <source>
        <dbReference type="ARBA" id="ARBA00012438"/>
    </source>
</evidence>
<dbReference type="CDD" id="cd17546">
    <property type="entry name" value="REC_hyHK_CKI1_RcsC-like"/>
    <property type="match status" value="1"/>
</dbReference>
<evidence type="ECO:0000259" key="20">
    <source>
        <dbReference type="PROSITE" id="PS50110"/>
    </source>
</evidence>
<keyword evidence="23" id="KW-1185">Reference proteome</keyword>
<dbReference type="Gene3D" id="1.20.120.160">
    <property type="entry name" value="HPT domain"/>
    <property type="match status" value="1"/>
</dbReference>
<dbReference type="FunFam" id="3.30.565.10:FF:000010">
    <property type="entry name" value="Sensor histidine kinase RcsC"/>
    <property type="match status" value="1"/>
</dbReference>
<dbReference type="InterPro" id="IPR036641">
    <property type="entry name" value="HPT_dom_sf"/>
</dbReference>
<dbReference type="Gene3D" id="3.30.450.20">
    <property type="entry name" value="PAS domain"/>
    <property type="match status" value="2"/>
</dbReference>
<dbReference type="EMBL" id="JABZEO010000009">
    <property type="protein sequence ID" value="NVZ10383.1"/>
    <property type="molecule type" value="Genomic_DNA"/>
</dbReference>
<feature type="domain" description="HPt" evidence="21">
    <location>
        <begin position="946"/>
        <end position="1040"/>
    </location>
</feature>
<evidence type="ECO:0000256" key="6">
    <source>
        <dbReference type="ARBA" id="ARBA00022679"/>
    </source>
</evidence>
<keyword evidence="10" id="KW-0067">ATP-binding</keyword>
<gene>
    <name evidence="22" type="ORF">HW932_14050</name>
</gene>
<dbReference type="CDD" id="cd00082">
    <property type="entry name" value="HisKA"/>
    <property type="match status" value="1"/>
</dbReference>
<dbReference type="GO" id="GO:0005886">
    <property type="term" value="C:plasma membrane"/>
    <property type="evidence" value="ECO:0007669"/>
    <property type="project" value="UniProtKB-SubCell"/>
</dbReference>
<evidence type="ECO:0000256" key="18">
    <source>
        <dbReference type="SAM" id="Phobius"/>
    </source>
</evidence>
<keyword evidence="8" id="KW-0547">Nucleotide-binding</keyword>
<evidence type="ECO:0000256" key="17">
    <source>
        <dbReference type="PROSITE-ProRule" id="PRU00169"/>
    </source>
</evidence>
<evidence type="ECO:0000256" key="2">
    <source>
        <dbReference type="ARBA" id="ARBA00004651"/>
    </source>
</evidence>
<dbReference type="Pfam" id="PF02518">
    <property type="entry name" value="HATPase_c"/>
    <property type="match status" value="1"/>
</dbReference>
<evidence type="ECO:0000256" key="15">
    <source>
        <dbReference type="ARBA" id="ARBA00068150"/>
    </source>
</evidence>
<dbReference type="Pfam" id="PF01627">
    <property type="entry name" value="Hpt"/>
    <property type="match status" value="1"/>
</dbReference>
<dbReference type="EC" id="2.7.13.3" evidence="3"/>
<dbReference type="Pfam" id="PF21623">
    <property type="entry name" value="HK_sensor_dom_bact"/>
    <property type="match status" value="1"/>
</dbReference>
<evidence type="ECO:0000256" key="9">
    <source>
        <dbReference type="ARBA" id="ARBA00022777"/>
    </source>
</evidence>
<dbReference type="InterPro" id="IPR004358">
    <property type="entry name" value="Sig_transdc_His_kin-like_C"/>
</dbReference>
<dbReference type="InterPro" id="IPR048760">
    <property type="entry name" value="VP0354-like_sensor_dom"/>
</dbReference>
<dbReference type="InterPro" id="IPR003661">
    <property type="entry name" value="HisK_dim/P_dom"/>
</dbReference>
<dbReference type="SUPFAM" id="SSF52172">
    <property type="entry name" value="CheY-like"/>
    <property type="match status" value="2"/>
</dbReference>
<dbReference type="PROSITE" id="PS50894">
    <property type="entry name" value="HPT"/>
    <property type="match status" value="1"/>
</dbReference>
<dbReference type="SMART" id="SM00448">
    <property type="entry name" value="REC"/>
    <property type="match status" value="2"/>
</dbReference>
<evidence type="ECO:0000313" key="22">
    <source>
        <dbReference type="EMBL" id="NVZ10383.1"/>
    </source>
</evidence>
<keyword evidence="6" id="KW-0808">Transferase</keyword>
<name>A0A850RN68_9GAMM</name>
<evidence type="ECO:0000256" key="13">
    <source>
        <dbReference type="ARBA" id="ARBA00023136"/>
    </source>
</evidence>
<dbReference type="InterPro" id="IPR001789">
    <property type="entry name" value="Sig_transdc_resp-reg_receiver"/>
</dbReference>
<dbReference type="CDD" id="cd16922">
    <property type="entry name" value="HATPase_EvgS-ArcB-TorS-like"/>
    <property type="match status" value="1"/>
</dbReference>
<dbReference type="PANTHER" id="PTHR45339">
    <property type="entry name" value="HYBRID SIGNAL TRANSDUCTION HISTIDINE KINASE J"/>
    <property type="match status" value="1"/>
</dbReference>